<keyword evidence="6" id="KW-0694">RNA-binding</keyword>
<feature type="domain" description="DEAD-box RNA helicase Q" evidence="10">
    <location>
        <begin position="95"/>
        <end position="123"/>
    </location>
</feature>
<evidence type="ECO:0000259" key="10">
    <source>
        <dbReference type="PROSITE" id="PS51195"/>
    </source>
</evidence>
<protein>
    <recommendedName>
        <fullName evidence="1">RNA helicase</fullName>
        <ecNumber evidence="1">3.6.4.13</ecNumber>
    </recommendedName>
</protein>
<dbReference type="InterPro" id="IPR001650">
    <property type="entry name" value="Helicase_C-like"/>
</dbReference>
<dbReference type="Pfam" id="PF00270">
    <property type="entry name" value="DEAD"/>
    <property type="match status" value="1"/>
</dbReference>
<keyword evidence="2" id="KW-0547">Nucleotide-binding</keyword>
<evidence type="ECO:0000256" key="5">
    <source>
        <dbReference type="ARBA" id="ARBA00022840"/>
    </source>
</evidence>
<evidence type="ECO:0000256" key="4">
    <source>
        <dbReference type="ARBA" id="ARBA00022806"/>
    </source>
</evidence>
<gene>
    <name evidence="11" type="ORF">FEM48_Zijuj10G0061900</name>
</gene>
<dbReference type="InterPro" id="IPR027417">
    <property type="entry name" value="P-loop_NTPase"/>
</dbReference>
<proteinExistence type="predicted"/>
<dbReference type="InterPro" id="IPR044742">
    <property type="entry name" value="DEAD/DEAH_RhlB"/>
</dbReference>
<evidence type="ECO:0000313" key="11">
    <source>
        <dbReference type="EMBL" id="KAH7515773.1"/>
    </source>
</evidence>
<accession>A0A978ULS1</accession>
<keyword evidence="5" id="KW-0067">ATP-binding</keyword>
<keyword evidence="4" id="KW-0347">Helicase</keyword>
<dbReference type="SMART" id="SM00490">
    <property type="entry name" value="HELICc"/>
    <property type="match status" value="1"/>
</dbReference>
<dbReference type="EC" id="3.6.4.13" evidence="1"/>
<dbReference type="Proteomes" id="UP000813462">
    <property type="component" value="Unassembled WGS sequence"/>
</dbReference>
<evidence type="ECO:0000256" key="1">
    <source>
        <dbReference type="ARBA" id="ARBA00012552"/>
    </source>
</evidence>
<organism evidence="11 12">
    <name type="scientific">Ziziphus jujuba var. spinosa</name>
    <dbReference type="NCBI Taxonomy" id="714518"/>
    <lineage>
        <taxon>Eukaryota</taxon>
        <taxon>Viridiplantae</taxon>
        <taxon>Streptophyta</taxon>
        <taxon>Embryophyta</taxon>
        <taxon>Tracheophyta</taxon>
        <taxon>Spermatophyta</taxon>
        <taxon>Magnoliopsida</taxon>
        <taxon>eudicotyledons</taxon>
        <taxon>Gunneridae</taxon>
        <taxon>Pentapetalae</taxon>
        <taxon>rosids</taxon>
        <taxon>fabids</taxon>
        <taxon>Rosales</taxon>
        <taxon>Rhamnaceae</taxon>
        <taxon>Paliureae</taxon>
        <taxon>Ziziphus</taxon>
    </lineage>
</organism>
<dbReference type="PROSITE" id="PS51192">
    <property type="entry name" value="HELICASE_ATP_BIND_1"/>
    <property type="match status" value="1"/>
</dbReference>
<dbReference type="CDD" id="cd18787">
    <property type="entry name" value="SF2_C_DEAD"/>
    <property type="match status" value="1"/>
</dbReference>
<evidence type="ECO:0000256" key="2">
    <source>
        <dbReference type="ARBA" id="ARBA00022741"/>
    </source>
</evidence>
<dbReference type="GO" id="GO:0016787">
    <property type="term" value="F:hydrolase activity"/>
    <property type="evidence" value="ECO:0007669"/>
    <property type="project" value="UniProtKB-KW"/>
</dbReference>
<evidence type="ECO:0000313" key="12">
    <source>
        <dbReference type="Proteomes" id="UP000813462"/>
    </source>
</evidence>
<dbReference type="Pfam" id="PF00271">
    <property type="entry name" value="Helicase_C"/>
    <property type="match status" value="1"/>
</dbReference>
<dbReference type="CDD" id="cd00268">
    <property type="entry name" value="DEADc"/>
    <property type="match status" value="1"/>
</dbReference>
<feature type="domain" description="Helicase C-terminal" evidence="9">
    <location>
        <begin position="416"/>
        <end position="581"/>
    </location>
</feature>
<feature type="domain" description="Helicase ATP-binding" evidence="8">
    <location>
        <begin position="126"/>
        <end position="388"/>
    </location>
</feature>
<dbReference type="PROSITE" id="PS51195">
    <property type="entry name" value="Q_MOTIF"/>
    <property type="match status" value="1"/>
</dbReference>
<dbReference type="AlphaFoldDB" id="A0A978ULS1"/>
<reference evidence="11" key="1">
    <citation type="journal article" date="2021" name="Front. Plant Sci.">
        <title>Chromosome-Scale Genome Assembly for Chinese Sour Jujube and Insights Into Its Genome Evolution and Domestication Signature.</title>
        <authorList>
            <person name="Shen L.-Y."/>
            <person name="Luo H."/>
            <person name="Wang X.-L."/>
            <person name="Wang X.-M."/>
            <person name="Qiu X.-J."/>
            <person name="Liu H."/>
            <person name="Zhou S.-S."/>
            <person name="Jia K.-H."/>
            <person name="Nie S."/>
            <person name="Bao Y.-T."/>
            <person name="Zhang R.-G."/>
            <person name="Yun Q.-Z."/>
            <person name="Chai Y.-H."/>
            <person name="Lu J.-Y."/>
            <person name="Li Y."/>
            <person name="Zhao S.-W."/>
            <person name="Mao J.-F."/>
            <person name="Jia S.-G."/>
            <person name="Mao Y.-M."/>
        </authorList>
    </citation>
    <scope>NUCLEOTIDE SEQUENCE</scope>
    <source>
        <strain evidence="11">AT0</strain>
        <tissue evidence="11">Leaf</tissue>
    </source>
</reference>
<dbReference type="SMART" id="SM00487">
    <property type="entry name" value="DEXDc"/>
    <property type="match status" value="1"/>
</dbReference>
<dbReference type="InterPro" id="IPR011545">
    <property type="entry name" value="DEAD/DEAH_box_helicase_dom"/>
</dbReference>
<dbReference type="GO" id="GO:0003724">
    <property type="term" value="F:RNA helicase activity"/>
    <property type="evidence" value="ECO:0007669"/>
    <property type="project" value="UniProtKB-EC"/>
</dbReference>
<dbReference type="InterPro" id="IPR014014">
    <property type="entry name" value="RNA_helicase_DEAD_Q_motif"/>
</dbReference>
<dbReference type="PROSITE" id="PS51194">
    <property type="entry name" value="HELICASE_CTER"/>
    <property type="match status" value="1"/>
</dbReference>
<dbReference type="SUPFAM" id="SSF52540">
    <property type="entry name" value="P-loop containing nucleoside triphosphate hydrolases"/>
    <property type="match status" value="1"/>
</dbReference>
<dbReference type="GO" id="GO:0005524">
    <property type="term" value="F:ATP binding"/>
    <property type="evidence" value="ECO:0007669"/>
    <property type="project" value="UniProtKB-KW"/>
</dbReference>
<dbReference type="PANTHER" id="PTHR47958">
    <property type="entry name" value="ATP-DEPENDENT RNA HELICASE DBP3"/>
    <property type="match status" value="1"/>
</dbReference>
<evidence type="ECO:0000256" key="6">
    <source>
        <dbReference type="ARBA" id="ARBA00022884"/>
    </source>
</evidence>
<feature type="short sequence motif" description="Q motif" evidence="7">
    <location>
        <begin position="95"/>
        <end position="123"/>
    </location>
</feature>
<sequence>MILHRPTATILHFCKLSSSSSPSKFFSQFKHPYRFPSNPSSSFSPSSSSPLQIRLFCLTKPRRCRQQVRVFATAPAIAVSHRKGGGDTFYADEGVSWASLGVSDRLSQALFNAGFGQPSLVQAACIPSILSGKDMVVAAETGSGKTHGYLVPLINRLSDNPADLEDTASEQGFSSKHKVGLVLCPNVTLCEQVVRMANGLCGEDGQPLLTVAAVCGRQGWPVNKPDIIVSTPVALLNTIDPNKSRRIEFMQSVKYVVFDEADMLLCGSFQNKVIRLINLLRFDEKQLSWSKGSVSELPLDLEIDTSSQLSSDDEEDLKAEVVSEGEESSEGIVDDLQEGVEAGHVKRTDWRRVRKDYERSKQYIFVAATLPMNGKKTAGAVLKKMFPDANWVTGNYLHRHNPRLKQRWIEVTNDTQVDELVKAVNQGFKSKSVDIGSDQCRTMVFANTVDAVEAVAKILLRAGIECYRYHKDCSLEERAKTLDDFQEKGGILVCTDAASRGVDIPNISHVIQADFATSAVDFIHRIGRTGRAGQYGVVTSLYTESNRDLVAAVRRAEELGQPVETAFSRKRSFRNKLKKRGKGFTKIRDASIGEESVVTNQIVGDFEPSMHSDNITDPYAVCDIRVRK</sequence>
<evidence type="ECO:0000256" key="7">
    <source>
        <dbReference type="PROSITE-ProRule" id="PRU00552"/>
    </source>
</evidence>
<dbReference type="Gene3D" id="3.40.50.300">
    <property type="entry name" value="P-loop containing nucleotide triphosphate hydrolases"/>
    <property type="match status" value="2"/>
</dbReference>
<evidence type="ECO:0000256" key="3">
    <source>
        <dbReference type="ARBA" id="ARBA00022801"/>
    </source>
</evidence>
<dbReference type="EMBL" id="JAEACU010000010">
    <property type="protein sequence ID" value="KAH7515773.1"/>
    <property type="molecule type" value="Genomic_DNA"/>
</dbReference>
<dbReference type="GO" id="GO:0003723">
    <property type="term" value="F:RNA binding"/>
    <property type="evidence" value="ECO:0007669"/>
    <property type="project" value="UniProtKB-KW"/>
</dbReference>
<keyword evidence="3" id="KW-0378">Hydrolase</keyword>
<evidence type="ECO:0000259" key="8">
    <source>
        <dbReference type="PROSITE" id="PS51192"/>
    </source>
</evidence>
<dbReference type="InterPro" id="IPR014001">
    <property type="entry name" value="Helicase_ATP-bd"/>
</dbReference>
<evidence type="ECO:0000259" key="9">
    <source>
        <dbReference type="PROSITE" id="PS51194"/>
    </source>
</evidence>
<comment type="caution">
    <text evidence="11">The sequence shown here is derived from an EMBL/GenBank/DDBJ whole genome shotgun (WGS) entry which is preliminary data.</text>
</comment>
<name>A0A978ULS1_ZIZJJ</name>